<evidence type="ECO:0000256" key="4">
    <source>
        <dbReference type="ARBA" id="ARBA00022553"/>
    </source>
</evidence>
<organism evidence="21 22">
    <name type="scientific">Aplysia californica</name>
    <name type="common">California sea hare</name>
    <dbReference type="NCBI Taxonomy" id="6500"/>
    <lineage>
        <taxon>Eukaryota</taxon>
        <taxon>Metazoa</taxon>
        <taxon>Spiralia</taxon>
        <taxon>Lophotrochozoa</taxon>
        <taxon>Mollusca</taxon>
        <taxon>Gastropoda</taxon>
        <taxon>Heterobranchia</taxon>
        <taxon>Euthyneura</taxon>
        <taxon>Tectipleura</taxon>
        <taxon>Aplysiida</taxon>
        <taxon>Aplysioidea</taxon>
        <taxon>Aplysiidae</taxon>
        <taxon>Aplysia</taxon>
    </lineage>
</organism>
<proteinExistence type="predicted"/>
<comment type="subunit">
    <text evidence="12">Interacts with PEX5, probably required to target it into peroxisomes.</text>
</comment>
<evidence type="ECO:0000256" key="3">
    <source>
        <dbReference type="ARBA" id="ARBA00022516"/>
    </source>
</evidence>
<evidence type="ECO:0000313" key="22">
    <source>
        <dbReference type="RefSeq" id="XP_012938313.1"/>
    </source>
</evidence>
<comment type="catalytic activity">
    <reaction evidence="16">
        <text>(2E)-tetradecenoyl-CoA + NADPH + H(+) = tetradecanoyl-CoA + NADP(+)</text>
        <dbReference type="Rhea" id="RHEA:44968"/>
        <dbReference type="ChEBI" id="CHEBI:15378"/>
        <dbReference type="ChEBI" id="CHEBI:57385"/>
        <dbReference type="ChEBI" id="CHEBI:57783"/>
        <dbReference type="ChEBI" id="CHEBI:58349"/>
        <dbReference type="ChEBI" id="CHEBI:61405"/>
    </reaction>
    <physiologicalReaction direction="left-to-right" evidence="16">
        <dbReference type="Rhea" id="RHEA:44969"/>
    </physiologicalReaction>
</comment>
<comment type="subcellular location">
    <subcellularLocation>
        <location evidence="1">Peroxisome</location>
    </subcellularLocation>
</comment>
<dbReference type="InterPro" id="IPR002347">
    <property type="entry name" value="SDR_fam"/>
</dbReference>
<evidence type="ECO:0000256" key="11">
    <source>
        <dbReference type="ARBA" id="ARBA00037124"/>
    </source>
</evidence>
<evidence type="ECO:0000256" key="18">
    <source>
        <dbReference type="ARBA" id="ARBA00049251"/>
    </source>
</evidence>
<comment type="pathway">
    <text evidence="2">Lipid metabolism.</text>
</comment>
<dbReference type="InterPro" id="IPR052388">
    <property type="entry name" value="Peroxisomal_t2-enoyl-CoA_red"/>
</dbReference>
<comment type="catalytic activity">
    <reaction evidence="18">
        <text>a (2E)-enoyl-CoA + NADPH + H(+) = a 2,3-saturated acyl-CoA + NADP(+)</text>
        <dbReference type="Rhea" id="RHEA:33763"/>
        <dbReference type="ChEBI" id="CHEBI:15378"/>
        <dbReference type="ChEBI" id="CHEBI:57783"/>
        <dbReference type="ChEBI" id="CHEBI:58349"/>
        <dbReference type="ChEBI" id="CHEBI:58856"/>
        <dbReference type="ChEBI" id="CHEBI:65111"/>
        <dbReference type="EC" id="1.3.1.38"/>
    </reaction>
    <physiologicalReaction direction="left-to-right" evidence="18">
        <dbReference type="Rhea" id="RHEA:33764"/>
    </physiologicalReaction>
</comment>
<keyword evidence="21" id="KW-1185">Reference proteome</keyword>
<evidence type="ECO:0000256" key="16">
    <source>
        <dbReference type="ARBA" id="ARBA00048686"/>
    </source>
</evidence>
<dbReference type="SUPFAM" id="SSF51735">
    <property type="entry name" value="NAD(P)-binding Rossmann-fold domains"/>
    <property type="match status" value="1"/>
</dbReference>
<keyword evidence="8" id="KW-0443">Lipid metabolism</keyword>
<keyword evidence="10" id="KW-0275">Fatty acid biosynthesis</keyword>
<evidence type="ECO:0000256" key="5">
    <source>
        <dbReference type="ARBA" id="ARBA00022832"/>
    </source>
</evidence>
<accession>A0ABM1A0G2</accession>
<dbReference type="PANTHER" id="PTHR24317:SF7">
    <property type="entry name" value="PEROXISOMAL TRANS-2-ENOYL-COA REDUCTASE"/>
    <property type="match status" value="1"/>
</dbReference>
<evidence type="ECO:0000256" key="13">
    <source>
        <dbReference type="ARBA" id="ARBA00038849"/>
    </source>
</evidence>
<evidence type="ECO:0000256" key="9">
    <source>
        <dbReference type="ARBA" id="ARBA00023140"/>
    </source>
</evidence>
<comment type="catalytic activity">
    <reaction evidence="19">
        <text>(2E)-decenoyl-CoA + NADPH + H(+) = decanoyl-CoA + NADP(+)</text>
        <dbReference type="Rhea" id="RHEA:44960"/>
        <dbReference type="ChEBI" id="CHEBI:15378"/>
        <dbReference type="ChEBI" id="CHEBI:57783"/>
        <dbReference type="ChEBI" id="CHEBI:58349"/>
        <dbReference type="ChEBI" id="CHEBI:61406"/>
        <dbReference type="ChEBI" id="CHEBI:61430"/>
    </reaction>
    <physiologicalReaction direction="left-to-right" evidence="19">
        <dbReference type="Rhea" id="RHEA:44961"/>
    </physiologicalReaction>
</comment>
<gene>
    <name evidence="22" type="primary">LOC101850172</name>
</gene>
<evidence type="ECO:0000256" key="15">
    <source>
        <dbReference type="ARBA" id="ARBA00047570"/>
    </source>
</evidence>
<evidence type="ECO:0000256" key="10">
    <source>
        <dbReference type="ARBA" id="ARBA00023160"/>
    </source>
</evidence>
<evidence type="ECO:0000256" key="8">
    <source>
        <dbReference type="ARBA" id="ARBA00023098"/>
    </source>
</evidence>
<keyword evidence="9" id="KW-0576">Peroxisome</keyword>
<dbReference type="Gene3D" id="3.40.50.720">
    <property type="entry name" value="NAD(P)-binding Rossmann-like Domain"/>
    <property type="match status" value="1"/>
</dbReference>
<comment type="catalytic activity">
    <reaction evidence="15">
        <text>(2E)-dodecenoyl-CoA + NADPH + H(+) = dodecanoyl-CoA + NADP(+)</text>
        <dbReference type="Rhea" id="RHEA:44964"/>
        <dbReference type="ChEBI" id="CHEBI:15378"/>
        <dbReference type="ChEBI" id="CHEBI:57330"/>
        <dbReference type="ChEBI" id="CHEBI:57375"/>
        <dbReference type="ChEBI" id="CHEBI:57783"/>
        <dbReference type="ChEBI" id="CHEBI:58349"/>
    </reaction>
    <physiologicalReaction direction="left-to-right" evidence="15">
        <dbReference type="Rhea" id="RHEA:44965"/>
    </physiologicalReaction>
</comment>
<dbReference type="PRINTS" id="PR00081">
    <property type="entry name" value="GDHRDH"/>
</dbReference>
<dbReference type="InterPro" id="IPR036291">
    <property type="entry name" value="NAD(P)-bd_dom_sf"/>
</dbReference>
<keyword evidence="3" id="KW-0444">Lipid biosynthesis</keyword>
<keyword evidence="6" id="KW-0521">NADP</keyword>
<dbReference type="Proteomes" id="UP000694888">
    <property type="component" value="Unplaced"/>
</dbReference>
<comment type="catalytic activity">
    <reaction evidence="20">
        <text>(2E)-octenoyl-CoA + NADPH + H(+) = octanoyl-CoA + NADP(+)</text>
        <dbReference type="Rhea" id="RHEA:44952"/>
        <dbReference type="ChEBI" id="CHEBI:15378"/>
        <dbReference type="ChEBI" id="CHEBI:57386"/>
        <dbReference type="ChEBI" id="CHEBI:57783"/>
        <dbReference type="ChEBI" id="CHEBI:58349"/>
        <dbReference type="ChEBI" id="CHEBI:62242"/>
    </reaction>
    <physiologicalReaction direction="left-to-right" evidence="20">
        <dbReference type="Rhea" id="RHEA:44953"/>
    </physiologicalReaction>
</comment>
<evidence type="ECO:0000256" key="1">
    <source>
        <dbReference type="ARBA" id="ARBA00004275"/>
    </source>
</evidence>
<evidence type="ECO:0000256" key="12">
    <source>
        <dbReference type="ARBA" id="ARBA00038622"/>
    </source>
</evidence>
<sequence>MASGGIKAVTSLFRPSLFKNKVAIVTGGGTGIGKGITQELLYLGCKVMIASRNADRIQTGAAEMRGWLRQHGRSENQLEVATCNIRKEPEVKSLISQTLDTFGQLDFVVNNGGGQFVCPAKDISLKGWNAVVDTNLTGTFLMCREAYKQWMEANGGAIVNIIADMWKGFPMMSHSGAARSGVDNLTKSLALEWVHSGVRVNSVAPGSSIYSDTAAANYGDLSIFEENKKTVPYGRLGSVEEVSSAVCFLLSPAASFITGESLRVDAGQSLYAIATYKIPEHKTKIATYKWEDDLEQQTSDGKEK</sequence>
<comment type="function">
    <text evidence="11">Participates in chain elongation of fatty acids. Catalyzes the reduction of trans-2-enoyl-CoAs of varying chain lengths from 6:1 to 16:1, having maximum activity with 10:1 CoA. Has no 2,4-dienoyl-CoA reductase activity.</text>
</comment>
<dbReference type="PANTHER" id="PTHR24317">
    <property type="entry name" value="PEROXISOMAL TRANS-2-ENOYL-COA REDUCTASE"/>
    <property type="match status" value="1"/>
</dbReference>
<dbReference type="EC" id="1.3.1.38" evidence="13"/>
<evidence type="ECO:0000256" key="20">
    <source>
        <dbReference type="ARBA" id="ARBA00049559"/>
    </source>
</evidence>
<keyword evidence="7" id="KW-0560">Oxidoreductase</keyword>
<evidence type="ECO:0000256" key="19">
    <source>
        <dbReference type="ARBA" id="ARBA00049386"/>
    </source>
</evidence>
<dbReference type="Pfam" id="PF13561">
    <property type="entry name" value="adh_short_C2"/>
    <property type="match status" value="1"/>
</dbReference>
<reference evidence="22" key="1">
    <citation type="submission" date="2025-08" db="UniProtKB">
        <authorList>
            <consortium name="RefSeq"/>
        </authorList>
    </citation>
    <scope>IDENTIFICATION</scope>
</reference>
<keyword evidence="4" id="KW-0597">Phosphoprotein</keyword>
<dbReference type="GeneID" id="101850172"/>
<evidence type="ECO:0000256" key="14">
    <source>
        <dbReference type="ARBA" id="ARBA00041063"/>
    </source>
</evidence>
<evidence type="ECO:0000313" key="21">
    <source>
        <dbReference type="Proteomes" id="UP000694888"/>
    </source>
</evidence>
<evidence type="ECO:0000256" key="7">
    <source>
        <dbReference type="ARBA" id="ARBA00023002"/>
    </source>
</evidence>
<comment type="catalytic activity">
    <reaction evidence="17">
        <text>(2E)-hexenoyl-CoA + NADPH + H(+) = hexanoyl-CoA + NADP(+)</text>
        <dbReference type="Rhea" id="RHEA:44956"/>
        <dbReference type="ChEBI" id="CHEBI:15378"/>
        <dbReference type="ChEBI" id="CHEBI:57783"/>
        <dbReference type="ChEBI" id="CHEBI:58349"/>
        <dbReference type="ChEBI" id="CHEBI:62077"/>
        <dbReference type="ChEBI" id="CHEBI:62620"/>
    </reaction>
    <physiologicalReaction direction="left-to-right" evidence="17">
        <dbReference type="Rhea" id="RHEA:44957"/>
    </physiologicalReaction>
</comment>
<evidence type="ECO:0000256" key="6">
    <source>
        <dbReference type="ARBA" id="ARBA00022857"/>
    </source>
</evidence>
<dbReference type="RefSeq" id="XP_012938313.1">
    <property type="nucleotide sequence ID" value="XM_013082859.2"/>
</dbReference>
<name>A0ABM1A0G2_APLCA</name>
<protein>
    <recommendedName>
        <fullName evidence="14">Peroxisomal trans-2-enoyl-CoA reductase</fullName>
        <ecNumber evidence="13">1.3.1.38</ecNumber>
    </recommendedName>
</protein>
<evidence type="ECO:0000256" key="2">
    <source>
        <dbReference type="ARBA" id="ARBA00005189"/>
    </source>
</evidence>
<keyword evidence="5" id="KW-0276">Fatty acid metabolism</keyword>
<evidence type="ECO:0000256" key="17">
    <source>
        <dbReference type="ARBA" id="ARBA00049108"/>
    </source>
</evidence>